<feature type="domain" description="PTS EIIA type-2" evidence="1">
    <location>
        <begin position="5"/>
        <end position="153"/>
    </location>
</feature>
<protein>
    <submittedName>
        <fullName evidence="2">PTS system galactitol-specific IIA component</fullName>
    </submittedName>
</protein>
<dbReference type="EMBL" id="JACHFH010000005">
    <property type="protein sequence ID" value="MBB5335514.1"/>
    <property type="molecule type" value="Genomic_DNA"/>
</dbReference>
<dbReference type="CDD" id="cd00211">
    <property type="entry name" value="PTS_IIA_fru"/>
    <property type="match status" value="1"/>
</dbReference>
<dbReference type="RefSeq" id="WP_183859580.1">
    <property type="nucleotide sequence ID" value="NZ_JACHFH010000005.1"/>
</dbReference>
<dbReference type="Pfam" id="PF00359">
    <property type="entry name" value="PTS_EIIA_2"/>
    <property type="match status" value="1"/>
</dbReference>
<organism evidence="2 3">
    <name type="scientific">Pectinatus brassicae</name>
    <dbReference type="NCBI Taxonomy" id="862415"/>
    <lineage>
        <taxon>Bacteria</taxon>
        <taxon>Bacillati</taxon>
        <taxon>Bacillota</taxon>
        <taxon>Negativicutes</taxon>
        <taxon>Selenomonadales</taxon>
        <taxon>Selenomonadaceae</taxon>
        <taxon>Pectinatus</taxon>
    </lineage>
</organism>
<sequence>MDLNSLLNKKLIFFEAKPKNDVEAIKILGDKFIEEKYIKPEYTKTVVEREKNFPTGIVLESLGVAIPHASPENNVLKDGIAVLSLKEPIIFHTMEDADNEVAVSIVFMLALKENNEHLSMLQKLFKIFQNNELIKKLAIVSSAEEFHKYITEAI</sequence>
<dbReference type="PROSITE" id="PS51094">
    <property type="entry name" value="PTS_EIIA_TYPE_2"/>
    <property type="match status" value="1"/>
</dbReference>
<name>A0A840URQ5_9FIRM</name>
<evidence type="ECO:0000313" key="3">
    <source>
        <dbReference type="Proteomes" id="UP000559117"/>
    </source>
</evidence>
<comment type="caution">
    <text evidence="2">The sequence shown here is derived from an EMBL/GenBank/DDBJ whole genome shotgun (WGS) entry which is preliminary data.</text>
</comment>
<evidence type="ECO:0000259" key="1">
    <source>
        <dbReference type="PROSITE" id="PS51094"/>
    </source>
</evidence>
<dbReference type="InterPro" id="IPR051541">
    <property type="entry name" value="PTS_SugarTrans_NitroReg"/>
</dbReference>
<dbReference type="PANTHER" id="PTHR47738">
    <property type="entry name" value="PTS SYSTEM FRUCTOSE-LIKE EIIA COMPONENT-RELATED"/>
    <property type="match status" value="1"/>
</dbReference>
<dbReference type="PANTHER" id="PTHR47738:SF3">
    <property type="entry name" value="PHOSPHOTRANSFERASE SYSTEM MANNITOL_FRUCTOSE-SPECIFIC IIA DOMAIN CONTAINING PROTEIN"/>
    <property type="match status" value="1"/>
</dbReference>
<reference evidence="2 3" key="1">
    <citation type="submission" date="2020-08" db="EMBL/GenBank/DDBJ databases">
        <title>Genomic Encyclopedia of Type Strains, Phase IV (KMG-IV): sequencing the most valuable type-strain genomes for metagenomic binning, comparative biology and taxonomic classification.</title>
        <authorList>
            <person name="Goeker M."/>
        </authorList>
    </citation>
    <scope>NUCLEOTIDE SEQUENCE [LARGE SCALE GENOMIC DNA]</scope>
    <source>
        <strain evidence="2 3">DSM 24661</strain>
    </source>
</reference>
<evidence type="ECO:0000313" key="2">
    <source>
        <dbReference type="EMBL" id="MBB5335514.1"/>
    </source>
</evidence>
<dbReference type="Gene3D" id="3.40.930.10">
    <property type="entry name" value="Mannitol-specific EII, Chain A"/>
    <property type="match status" value="1"/>
</dbReference>
<dbReference type="InterPro" id="IPR016152">
    <property type="entry name" value="PTrfase/Anion_transptr"/>
</dbReference>
<dbReference type="InterPro" id="IPR002178">
    <property type="entry name" value="PTS_EIIA_type-2_dom"/>
</dbReference>
<dbReference type="SUPFAM" id="SSF55804">
    <property type="entry name" value="Phoshotransferase/anion transport protein"/>
    <property type="match status" value="1"/>
</dbReference>
<dbReference type="AlphaFoldDB" id="A0A840URQ5"/>
<keyword evidence="3" id="KW-1185">Reference proteome</keyword>
<dbReference type="Proteomes" id="UP000559117">
    <property type="component" value="Unassembled WGS sequence"/>
</dbReference>
<gene>
    <name evidence="2" type="ORF">HNR32_000639</name>
</gene>
<accession>A0A840URQ5</accession>
<proteinExistence type="predicted"/>